<dbReference type="RefSeq" id="WP_058282737.1">
    <property type="nucleotide sequence ID" value="NZ_CYUD01000009.1"/>
</dbReference>
<dbReference type="STRING" id="1715692.RUE5091_03077"/>
<proteinExistence type="predicted"/>
<dbReference type="Proteomes" id="UP000051260">
    <property type="component" value="Unassembled WGS sequence"/>
</dbReference>
<evidence type="ECO:0000259" key="1">
    <source>
        <dbReference type="SMART" id="SM00471"/>
    </source>
</evidence>
<dbReference type="OrthoDB" id="9797344at2"/>
<reference evidence="3" key="1">
    <citation type="submission" date="2015-09" db="EMBL/GenBank/DDBJ databases">
        <authorList>
            <person name="Rodrigo-Torres L."/>
            <person name="Arahal D.R."/>
        </authorList>
    </citation>
    <scope>NUCLEOTIDE SEQUENCE [LARGE SCALE GENOMIC DNA]</scope>
    <source>
        <strain evidence="3">CECT 5091</strain>
    </source>
</reference>
<organism evidence="2 3">
    <name type="scientific">Ruegeria denitrificans</name>
    <dbReference type="NCBI Taxonomy" id="1715692"/>
    <lineage>
        <taxon>Bacteria</taxon>
        <taxon>Pseudomonadati</taxon>
        <taxon>Pseudomonadota</taxon>
        <taxon>Alphaproteobacteria</taxon>
        <taxon>Rhodobacterales</taxon>
        <taxon>Roseobacteraceae</taxon>
        <taxon>Ruegeria</taxon>
    </lineage>
</organism>
<dbReference type="CDD" id="cd00077">
    <property type="entry name" value="HDc"/>
    <property type="match status" value="1"/>
</dbReference>
<dbReference type="PANTHER" id="PTHR33594:SF1">
    <property type="entry name" value="HD_PDEASE DOMAIN-CONTAINING PROTEIN"/>
    <property type="match status" value="1"/>
</dbReference>
<name>A0A0P1IEH4_9RHOB</name>
<dbReference type="EMBL" id="CYUD01000009">
    <property type="protein sequence ID" value="CUK08420.1"/>
    <property type="molecule type" value="Genomic_DNA"/>
</dbReference>
<dbReference type="Pfam" id="PF01966">
    <property type="entry name" value="HD"/>
    <property type="match status" value="1"/>
</dbReference>
<gene>
    <name evidence="2" type="ORF">RUE5091_03077</name>
</gene>
<dbReference type="SMART" id="SM00471">
    <property type="entry name" value="HDc"/>
    <property type="match status" value="1"/>
</dbReference>
<sequence>MDGSADLRARLRAIVAQRMETDPAHDLAHLDRVWVNAQAISDDQTDMPVLLAASYLHDLVNLSKDDPDRHLASRQSAQESEPILVKLGYGGDQIRAILHAIEAHSFSANITPVSPEACILRDADRLDALGAIGIARNFSVSGALGRALYDPADPFAANRSLDDLTYSLDHWKVKLLGLPGDMLTEGGKALARQRIELMIRFLEDFAQEIGQSLPTSWTNS</sequence>
<dbReference type="InterPro" id="IPR003607">
    <property type="entry name" value="HD/PDEase_dom"/>
</dbReference>
<dbReference type="AlphaFoldDB" id="A0A0P1IEH4"/>
<dbReference type="PANTHER" id="PTHR33594">
    <property type="entry name" value="SUPERFAMILY HYDROLASE, PUTATIVE (AFU_ORTHOLOGUE AFUA_1G03035)-RELATED"/>
    <property type="match status" value="1"/>
</dbReference>
<feature type="domain" description="HD/PDEase" evidence="1">
    <location>
        <begin position="22"/>
        <end position="138"/>
    </location>
</feature>
<keyword evidence="3" id="KW-1185">Reference proteome</keyword>
<dbReference type="InterPro" id="IPR006674">
    <property type="entry name" value="HD_domain"/>
</dbReference>
<evidence type="ECO:0000313" key="3">
    <source>
        <dbReference type="Proteomes" id="UP000051260"/>
    </source>
</evidence>
<dbReference type="GO" id="GO:0016787">
    <property type="term" value="F:hydrolase activity"/>
    <property type="evidence" value="ECO:0007669"/>
    <property type="project" value="UniProtKB-KW"/>
</dbReference>
<accession>A0A0P1IEH4</accession>
<dbReference type="Gene3D" id="1.10.3210.50">
    <property type="match status" value="1"/>
</dbReference>
<keyword evidence="2" id="KW-0378">Hydrolase</keyword>
<dbReference type="SUPFAM" id="SSF109604">
    <property type="entry name" value="HD-domain/PDEase-like"/>
    <property type="match status" value="1"/>
</dbReference>
<evidence type="ECO:0000313" key="2">
    <source>
        <dbReference type="EMBL" id="CUK08420.1"/>
    </source>
</evidence>
<protein>
    <submittedName>
        <fullName evidence="2">Putative hydrolase</fullName>
    </submittedName>
</protein>